<evidence type="ECO:0000313" key="2">
    <source>
        <dbReference type="Proteomes" id="UP000460290"/>
    </source>
</evidence>
<protein>
    <submittedName>
        <fullName evidence="1">Uncharacterized protein</fullName>
    </submittedName>
</protein>
<keyword evidence="2" id="KW-1185">Reference proteome</keyword>
<dbReference type="AlphaFoldDB" id="A0A844Z8H0"/>
<sequence>MAETLLYGGLIVLLCAVVFAVLRPVFAQISREGSSKVESDITMPDFRPRDGSGRISKKLPTERISVNRPHPSHKYREDIAVKLQTHGGAFSKLDLPEQNFWLAYCFDDHLQAEGLSKFLKAFPSIDMWTQTRDALYIVRADEYYSVFSTFLECDGPEAAKALDEGRLSEFKYSTDWDAQLLGSTTDSTETGKSGYMERRLDFYCDDGDGNE</sequence>
<name>A0A844Z8H0_9SPHN</name>
<proteinExistence type="predicted"/>
<gene>
    <name evidence="1" type="ORF">GRI35_08320</name>
</gene>
<dbReference type="Proteomes" id="UP000460290">
    <property type="component" value="Unassembled WGS sequence"/>
</dbReference>
<reference evidence="1 2" key="1">
    <citation type="submission" date="2019-12" db="EMBL/GenBank/DDBJ databases">
        <title>Genomic-based taxomic classification of the family Erythrobacteraceae.</title>
        <authorList>
            <person name="Xu L."/>
        </authorList>
    </citation>
    <scope>NUCLEOTIDE SEQUENCE [LARGE SCALE GENOMIC DNA]</scope>
    <source>
        <strain evidence="1 2">KCTC 42006</strain>
    </source>
</reference>
<accession>A0A844Z8H0</accession>
<dbReference type="EMBL" id="WTYZ01000001">
    <property type="protein sequence ID" value="MXO83367.1"/>
    <property type="molecule type" value="Genomic_DNA"/>
</dbReference>
<dbReference type="RefSeq" id="WP_160613726.1">
    <property type="nucleotide sequence ID" value="NZ_JAUFQM010000001.1"/>
</dbReference>
<comment type="caution">
    <text evidence="1">The sequence shown here is derived from an EMBL/GenBank/DDBJ whole genome shotgun (WGS) entry which is preliminary data.</text>
</comment>
<evidence type="ECO:0000313" key="1">
    <source>
        <dbReference type="EMBL" id="MXO83367.1"/>
    </source>
</evidence>
<organism evidence="1 2">
    <name type="scientific">Pontixanthobacter aestiaquae</name>
    <dbReference type="NCBI Taxonomy" id="1509367"/>
    <lineage>
        <taxon>Bacteria</taxon>
        <taxon>Pseudomonadati</taxon>
        <taxon>Pseudomonadota</taxon>
        <taxon>Alphaproteobacteria</taxon>
        <taxon>Sphingomonadales</taxon>
        <taxon>Erythrobacteraceae</taxon>
        <taxon>Pontixanthobacter</taxon>
    </lineage>
</organism>